<keyword evidence="2" id="KW-1133">Transmembrane helix</keyword>
<sequence>MDPAQLTSVLVTTRRRSLPPPSSARMYSADAYGGLGMSTVGGPMASDNYKRAVHRPPPSKFTVEMLAPAKQGGSYAFGMRISPALKGDRSSIGSGGSNRSFNEPYEIWRRWEDCLWFQEAIEVEYGRVSKGKEAASDQRQRREEERLLTCKIRHHLGNLCHQVLIQTQWPKTSTTSFPVSQGRAPYSRDDVPALLEELRSDRIVTDFFGYWRRDYDLEQKRQGRLKKYRSSMASSILSFYSGPDPDDDSRSFTTTSSPVSESFPRSSMSSISSSDSPSRTERSRSRPLSGSSDSSSGSSPSSGGSITGLSIAPSIAEEVPIVFGHNPRVRSAQSMQSLPEDVDTVPLSPGAESFVVRRVKKRSSRETLYRRSARIFSTPPSLYLPQEESVDEGQEPPETPRNPRANRDSWQTIGSVSTYLEGLDMSMPSSPAQIYHHSRLSIGSIATIMTTASAEAVIPRETMIPSRTRPTQPVNRRSRPVSIMTVSDADGCWSDGDEEILDSGLFDAFPMPAHLFPHRIDLDSLTLSDEPGAVESQPSSRSETPSGRRASNGTISGLEDIQERPETPSAAQEETIETPSTPRMSIPPVQVFVTPAPPSPARSDFSTVTASTNISTFTATTAVTTVSDTSTLSPTSGETWTIKAAHNHSIILLRVPKTTTYPDLRHRIHTKFIHQEGVSLSDSFTLAFVIPDVVKSRKTGRTRERSNSVGSAGGVQMALVTSQEQWDRVTESCGDLGKITLRVLDECREASFIHCEYFAPSRYPSIFLGDWISLSISLCISFFLTLSLRNHFSRSFSMAFLHCINQLSTSSTFKHQLFPALPLPSPPRVV</sequence>
<proteinExistence type="predicted"/>
<organism evidence="3 4">
    <name type="scientific">Paramarasmius palmivorus</name>
    <dbReference type="NCBI Taxonomy" id="297713"/>
    <lineage>
        <taxon>Eukaryota</taxon>
        <taxon>Fungi</taxon>
        <taxon>Dikarya</taxon>
        <taxon>Basidiomycota</taxon>
        <taxon>Agaricomycotina</taxon>
        <taxon>Agaricomycetes</taxon>
        <taxon>Agaricomycetidae</taxon>
        <taxon>Agaricales</taxon>
        <taxon>Marasmiineae</taxon>
        <taxon>Marasmiaceae</taxon>
        <taxon>Paramarasmius</taxon>
    </lineage>
</organism>
<evidence type="ECO:0000256" key="1">
    <source>
        <dbReference type="SAM" id="MobiDB-lite"/>
    </source>
</evidence>
<dbReference type="AlphaFoldDB" id="A0AAW0C061"/>
<feature type="compositionally biased region" description="Low complexity" evidence="1">
    <location>
        <begin position="251"/>
        <end position="277"/>
    </location>
</feature>
<keyword evidence="2" id="KW-0812">Transmembrane</keyword>
<evidence type="ECO:0008006" key="5">
    <source>
        <dbReference type="Google" id="ProtNLM"/>
    </source>
</evidence>
<feature type="region of interest" description="Disordered" evidence="1">
    <location>
        <begin position="380"/>
        <end position="410"/>
    </location>
</feature>
<protein>
    <recommendedName>
        <fullName evidence="5">PX domain-containing protein</fullName>
    </recommendedName>
</protein>
<feature type="compositionally biased region" description="Polar residues" evidence="1">
    <location>
        <begin position="536"/>
        <end position="555"/>
    </location>
</feature>
<reference evidence="3 4" key="1">
    <citation type="submission" date="2024-01" db="EMBL/GenBank/DDBJ databases">
        <title>A draft genome for a cacao thread blight-causing isolate of Paramarasmius palmivorus.</title>
        <authorList>
            <person name="Baruah I.K."/>
            <person name="Bukari Y."/>
            <person name="Amoako-Attah I."/>
            <person name="Meinhardt L.W."/>
            <person name="Bailey B.A."/>
            <person name="Cohen S.P."/>
        </authorList>
    </citation>
    <scope>NUCLEOTIDE SEQUENCE [LARGE SCALE GENOMIC DNA]</scope>
    <source>
        <strain evidence="3 4">GH-12</strain>
    </source>
</reference>
<feature type="region of interest" description="Disordered" evidence="1">
    <location>
        <begin position="529"/>
        <end position="605"/>
    </location>
</feature>
<feature type="compositionally biased region" description="Low complexity" evidence="1">
    <location>
        <begin position="286"/>
        <end position="309"/>
    </location>
</feature>
<dbReference type="EMBL" id="JAYKXP010000066">
    <property type="protein sequence ID" value="KAK7032305.1"/>
    <property type="molecule type" value="Genomic_DNA"/>
</dbReference>
<accession>A0AAW0C061</accession>
<keyword evidence="4" id="KW-1185">Reference proteome</keyword>
<feature type="region of interest" description="Disordered" evidence="1">
    <location>
        <begin position="239"/>
        <end position="309"/>
    </location>
</feature>
<evidence type="ECO:0000256" key="2">
    <source>
        <dbReference type="SAM" id="Phobius"/>
    </source>
</evidence>
<comment type="caution">
    <text evidence="3">The sequence shown here is derived from an EMBL/GenBank/DDBJ whole genome shotgun (WGS) entry which is preliminary data.</text>
</comment>
<evidence type="ECO:0000313" key="4">
    <source>
        <dbReference type="Proteomes" id="UP001383192"/>
    </source>
</evidence>
<feature type="compositionally biased region" description="Polar residues" evidence="1">
    <location>
        <begin position="569"/>
        <end position="583"/>
    </location>
</feature>
<gene>
    <name evidence="3" type="ORF">VNI00_013264</name>
</gene>
<keyword evidence="2" id="KW-0472">Membrane</keyword>
<feature type="transmembrane region" description="Helical" evidence="2">
    <location>
        <begin position="771"/>
        <end position="788"/>
    </location>
</feature>
<dbReference type="Proteomes" id="UP001383192">
    <property type="component" value="Unassembled WGS sequence"/>
</dbReference>
<evidence type="ECO:0000313" key="3">
    <source>
        <dbReference type="EMBL" id="KAK7032305.1"/>
    </source>
</evidence>
<name>A0AAW0C061_9AGAR</name>